<accession>A0A538TDJ1</accession>
<proteinExistence type="predicted"/>
<feature type="domain" description="RNA polymerase sigma-70 region 2" evidence="2">
    <location>
        <begin position="19"/>
        <end position="80"/>
    </location>
</feature>
<dbReference type="GO" id="GO:0016987">
    <property type="term" value="F:sigma factor activity"/>
    <property type="evidence" value="ECO:0007669"/>
    <property type="project" value="InterPro"/>
</dbReference>
<dbReference type="Gene3D" id="1.10.1740.10">
    <property type="match status" value="1"/>
</dbReference>
<dbReference type="PANTHER" id="PTHR47756">
    <property type="entry name" value="BLL6612 PROTEIN-RELATED"/>
    <property type="match status" value="1"/>
</dbReference>
<protein>
    <submittedName>
        <fullName evidence="5">RNA polymerase sigma factor</fullName>
    </submittedName>
</protein>
<feature type="coiled-coil region" evidence="1">
    <location>
        <begin position="71"/>
        <end position="98"/>
    </location>
</feature>
<name>A0A538TDJ1_UNCEI</name>
<organism evidence="5 6">
    <name type="scientific">Eiseniibacteriota bacterium</name>
    <dbReference type="NCBI Taxonomy" id="2212470"/>
    <lineage>
        <taxon>Bacteria</taxon>
        <taxon>Candidatus Eiseniibacteriota</taxon>
    </lineage>
</organism>
<evidence type="ECO:0000259" key="2">
    <source>
        <dbReference type="Pfam" id="PF04542"/>
    </source>
</evidence>
<dbReference type="SUPFAM" id="SSF88659">
    <property type="entry name" value="Sigma3 and sigma4 domains of RNA polymerase sigma factors"/>
    <property type="match status" value="1"/>
</dbReference>
<comment type="caution">
    <text evidence="5">The sequence shown here is derived from an EMBL/GenBank/DDBJ whole genome shotgun (WGS) entry which is preliminary data.</text>
</comment>
<feature type="domain" description="DUF6596" evidence="4">
    <location>
        <begin position="188"/>
        <end position="288"/>
    </location>
</feature>
<evidence type="ECO:0000259" key="3">
    <source>
        <dbReference type="Pfam" id="PF08281"/>
    </source>
</evidence>
<evidence type="ECO:0000313" key="5">
    <source>
        <dbReference type="EMBL" id="TMQ61624.1"/>
    </source>
</evidence>
<feature type="domain" description="RNA polymerase sigma factor 70 region 4 type 2" evidence="3">
    <location>
        <begin position="119"/>
        <end position="170"/>
    </location>
</feature>
<dbReference type="AlphaFoldDB" id="A0A538TDJ1"/>
<dbReference type="EMBL" id="VBOX01000096">
    <property type="protein sequence ID" value="TMQ61624.1"/>
    <property type="molecule type" value="Genomic_DNA"/>
</dbReference>
<dbReference type="InterPro" id="IPR036388">
    <property type="entry name" value="WH-like_DNA-bd_sf"/>
</dbReference>
<evidence type="ECO:0000313" key="6">
    <source>
        <dbReference type="Proteomes" id="UP000317366"/>
    </source>
</evidence>
<dbReference type="GO" id="GO:0003677">
    <property type="term" value="F:DNA binding"/>
    <property type="evidence" value="ECO:0007669"/>
    <property type="project" value="InterPro"/>
</dbReference>
<dbReference type="Pfam" id="PF08281">
    <property type="entry name" value="Sigma70_r4_2"/>
    <property type="match status" value="1"/>
</dbReference>
<reference evidence="5 6" key="1">
    <citation type="journal article" date="2019" name="Nat. Microbiol.">
        <title>Mediterranean grassland soil C-N compound turnover is dependent on rainfall and depth, and is mediated by genomically divergent microorganisms.</title>
        <authorList>
            <person name="Diamond S."/>
            <person name="Andeer P.F."/>
            <person name="Li Z."/>
            <person name="Crits-Christoph A."/>
            <person name="Burstein D."/>
            <person name="Anantharaman K."/>
            <person name="Lane K.R."/>
            <person name="Thomas B.C."/>
            <person name="Pan C."/>
            <person name="Northen T.R."/>
            <person name="Banfield J.F."/>
        </authorList>
    </citation>
    <scope>NUCLEOTIDE SEQUENCE [LARGE SCALE GENOMIC DNA]</scope>
    <source>
        <strain evidence="5">WS_7</strain>
    </source>
</reference>
<gene>
    <name evidence="5" type="ORF">E6K77_09825</name>
</gene>
<dbReference type="Pfam" id="PF20239">
    <property type="entry name" value="DUF6596"/>
    <property type="match status" value="1"/>
</dbReference>
<dbReference type="SUPFAM" id="SSF88946">
    <property type="entry name" value="Sigma2 domain of RNA polymerase sigma factors"/>
    <property type="match status" value="1"/>
</dbReference>
<dbReference type="Gene3D" id="1.10.10.10">
    <property type="entry name" value="Winged helix-like DNA-binding domain superfamily/Winged helix DNA-binding domain"/>
    <property type="match status" value="1"/>
</dbReference>
<dbReference type="GO" id="GO:0006352">
    <property type="term" value="P:DNA-templated transcription initiation"/>
    <property type="evidence" value="ECO:0007669"/>
    <property type="project" value="InterPro"/>
</dbReference>
<dbReference type="InterPro" id="IPR013324">
    <property type="entry name" value="RNA_pol_sigma_r3/r4-like"/>
</dbReference>
<dbReference type="Pfam" id="PF04542">
    <property type="entry name" value="Sigma70_r2"/>
    <property type="match status" value="1"/>
</dbReference>
<evidence type="ECO:0000256" key="1">
    <source>
        <dbReference type="SAM" id="Coils"/>
    </source>
</evidence>
<keyword evidence="1" id="KW-0175">Coiled coil</keyword>
<dbReference type="InterPro" id="IPR013325">
    <property type="entry name" value="RNA_pol_sigma_r2"/>
</dbReference>
<sequence length="424" mass="46126">MTATDTHRAIDAVWRIESPRLIAGLARIVRDVGLAEELAQDALVIALEKWPGSGVPENPGAWLMATAKHRAIDLLRRGKRLERKHEELAREIEARQETAVPDLDAAIDDDIGDDLLRLMFTACHPVLSTEGRVALTLRLLGGLTTGEIARAFLVPEPTMAQRIVRAKRTLAEARAAFEVPREADRAARLSSVLEVIYLVYNEGYSATAGDDWMRPALCEDALRLGRILAELTPREPEVHGLVALMEIQSSRLGARTDASGRPVLLLDQDRARWDQLLIRRGLAALAHAEELGGGNGPYTLQASIAACHARARTPAETDWASIVGFYGALARLMPSPVVELNRAVALAMLFGPAAGLEIVDALTSEPSLEGYHLLPSVRGDLLAKLGRSDEARAEFERAATLTRNARERELLLLRAGACTRGSSP</sequence>
<dbReference type="InterPro" id="IPR013249">
    <property type="entry name" value="RNA_pol_sigma70_r4_t2"/>
</dbReference>
<dbReference type="PANTHER" id="PTHR47756:SF1">
    <property type="entry name" value="BLL0085 PROTEIN"/>
    <property type="match status" value="1"/>
</dbReference>
<dbReference type="InterPro" id="IPR007627">
    <property type="entry name" value="RNA_pol_sigma70_r2"/>
</dbReference>
<dbReference type="InterPro" id="IPR046531">
    <property type="entry name" value="DUF6596"/>
</dbReference>
<dbReference type="Proteomes" id="UP000317366">
    <property type="component" value="Unassembled WGS sequence"/>
</dbReference>
<evidence type="ECO:0000259" key="4">
    <source>
        <dbReference type="Pfam" id="PF20239"/>
    </source>
</evidence>